<accession>A0A1D1UU12</accession>
<feature type="transmembrane region" description="Helical" evidence="1">
    <location>
        <begin position="21"/>
        <end position="42"/>
    </location>
</feature>
<sequence length="65" mass="7337">MGRRMQLSQYGNSRNIKMKEGIFAVHGLLILYNNNIICPLHSARKPCLSQKGQLPLRGASGRRKD</sequence>
<dbReference type="AlphaFoldDB" id="A0A1D1UU12"/>
<organism evidence="2 3">
    <name type="scientific">Ramazzottius varieornatus</name>
    <name type="common">Water bear</name>
    <name type="synonym">Tardigrade</name>
    <dbReference type="NCBI Taxonomy" id="947166"/>
    <lineage>
        <taxon>Eukaryota</taxon>
        <taxon>Metazoa</taxon>
        <taxon>Ecdysozoa</taxon>
        <taxon>Tardigrada</taxon>
        <taxon>Eutardigrada</taxon>
        <taxon>Parachela</taxon>
        <taxon>Hypsibioidea</taxon>
        <taxon>Ramazzottiidae</taxon>
        <taxon>Ramazzottius</taxon>
    </lineage>
</organism>
<evidence type="ECO:0000256" key="1">
    <source>
        <dbReference type="SAM" id="Phobius"/>
    </source>
</evidence>
<keyword evidence="3" id="KW-1185">Reference proteome</keyword>
<evidence type="ECO:0000313" key="3">
    <source>
        <dbReference type="Proteomes" id="UP000186922"/>
    </source>
</evidence>
<dbReference type="Proteomes" id="UP000186922">
    <property type="component" value="Unassembled WGS sequence"/>
</dbReference>
<comment type="caution">
    <text evidence="2">The sequence shown here is derived from an EMBL/GenBank/DDBJ whole genome shotgun (WGS) entry which is preliminary data.</text>
</comment>
<keyword evidence="1" id="KW-1133">Transmembrane helix</keyword>
<keyword evidence="1" id="KW-0472">Membrane</keyword>
<proteinExistence type="predicted"/>
<name>A0A1D1UU12_RAMVA</name>
<reference evidence="2 3" key="1">
    <citation type="journal article" date="2016" name="Nat. Commun.">
        <title>Extremotolerant tardigrade genome and improved radiotolerance of human cultured cells by tardigrade-unique protein.</title>
        <authorList>
            <person name="Hashimoto T."/>
            <person name="Horikawa D.D."/>
            <person name="Saito Y."/>
            <person name="Kuwahara H."/>
            <person name="Kozuka-Hata H."/>
            <person name="Shin-I T."/>
            <person name="Minakuchi Y."/>
            <person name="Ohishi K."/>
            <person name="Motoyama A."/>
            <person name="Aizu T."/>
            <person name="Enomoto A."/>
            <person name="Kondo K."/>
            <person name="Tanaka S."/>
            <person name="Hara Y."/>
            <person name="Koshikawa S."/>
            <person name="Sagara H."/>
            <person name="Miura T."/>
            <person name="Yokobori S."/>
            <person name="Miyagawa K."/>
            <person name="Suzuki Y."/>
            <person name="Kubo T."/>
            <person name="Oyama M."/>
            <person name="Kohara Y."/>
            <person name="Fujiyama A."/>
            <person name="Arakawa K."/>
            <person name="Katayama T."/>
            <person name="Toyoda A."/>
            <person name="Kunieda T."/>
        </authorList>
    </citation>
    <scope>NUCLEOTIDE SEQUENCE [LARGE SCALE GENOMIC DNA]</scope>
    <source>
        <strain evidence="2 3">YOKOZUNA-1</strain>
    </source>
</reference>
<dbReference type="EMBL" id="BDGG01000002">
    <property type="protein sequence ID" value="GAU93166.1"/>
    <property type="molecule type" value="Genomic_DNA"/>
</dbReference>
<protein>
    <submittedName>
        <fullName evidence="2">Uncharacterized protein</fullName>
    </submittedName>
</protein>
<gene>
    <name evidence="2" type="primary">RvY_05146-1</name>
    <name evidence="2" type="synonym">RvY_05146.1</name>
    <name evidence="2" type="ORF">RvY_05146</name>
</gene>
<keyword evidence="1" id="KW-0812">Transmembrane</keyword>
<evidence type="ECO:0000313" key="2">
    <source>
        <dbReference type="EMBL" id="GAU93166.1"/>
    </source>
</evidence>